<dbReference type="Proteomes" id="UP000005439">
    <property type="component" value="Chromosome"/>
</dbReference>
<reference evidence="10" key="1">
    <citation type="submission" date="2011-12" db="EMBL/GenBank/DDBJ databases">
        <title>The complete genome of chromosome of Sulfobacillus acidophilus DSM 10332.</title>
        <authorList>
            <person name="Lucas S."/>
            <person name="Han J."/>
            <person name="Lapidus A."/>
            <person name="Bruce D."/>
            <person name="Goodwin L."/>
            <person name="Pitluck S."/>
            <person name="Peters L."/>
            <person name="Kyrpides N."/>
            <person name="Mavromatis K."/>
            <person name="Ivanova N."/>
            <person name="Mikhailova N."/>
            <person name="Chertkov O."/>
            <person name="Saunders E."/>
            <person name="Detter J.C."/>
            <person name="Tapia R."/>
            <person name="Han C."/>
            <person name="Land M."/>
            <person name="Hauser L."/>
            <person name="Markowitz V."/>
            <person name="Cheng J.-F."/>
            <person name="Hugenholtz P."/>
            <person name="Woyke T."/>
            <person name="Wu D."/>
            <person name="Pukall R."/>
            <person name="Gehrich-Schroeter G."/>
            <person name="Schneider S."/>
            <person name="Klenk H.-P."/>
            <person name="Eisen J.A."/>
        </authorList>
    </citation>
    <scope>NUCLEOTIDE SEQUENCE [LARGE SCALE GENOMIC DNA]</scope>
    <source>
        <strain evidence="10">ATCC 700253 / DSM 10332 / NAL</strain>
    </source>
</reference>
<organism evidence="9 10">
    <name type="scientific">Sulfobacillus acidophilus (strain ATCC 700253 / DSM 10332 / NAL)</name>
    <dbReference type="NCBI Taxonomy" id="679936"/>
    <lineage>
        <taxon>Bacteria</taxon>
        <taxon>Bacillati</taxon>
        <taxon>Bacillota</taxon>
        <taxon>Clostridia</taxon>
        <taxon>Eubacteriales</taxon>
        <taxon>Clostridiales Family XVII. Incertae Sedis</taxon>
        <taxon>Sulfobacillus</taxon>
    </lineage>
</organism>
<feature type="transmembrane region" description="Helical" evidence="7">
    <location>
        <begin position="12"/>
        <end position="39"/>
    </location>
</feature>
<dbReference type="Pfam" id="PF00528">
    <property type="entry name" value="BPD_transp_1"/>
    <property type="match status" value="1"/>
</dbReference>
<dbReference type="SUPFAM" id="SSF161098">
    <property type="entry name" value="MetI-like"/>
    <property type="match status" value="1"/>
</dbReference>
<dbReference type="KEGG" id="sap:Sulac_2322"/>
<keyword evidence="5 7" id="KW-1133">Transmembrane helix</keyword>
<keyword evidence="10" id="KW-1185">Reference proteome</keyword>
<keyword evidence="2 7" id="KW-0813">Transport</keyword>
<feature type="transmembrane region" description="Helical" evidence="7">
    <location>
        <begin position="59"/>
        <end position="83"/>
    </location>
</feature>
<dbReference type="HOGENOM" id="CLU_046113_2_1_9"/>
<keyword evidence="6 7" id="KW-0472">Membrane</keyword>
<gene>
    <name evidence="9" type="ordered locus">Sulac_2322</name>
</gene>
<dbReference type="PROSITE" id="PS50928">
    <property type="entry name" value="ABC_TM1"/>
    <property type="match status" value="1"/>
</dbReference>
<feature type="transmembrane region" description="Helical" evidence="7">
    <location>
        <begin position="125"/>
        <end position="146"/>
    </location>
</feature>
<dbReference type="PANTHER" id="PTHR30151">
    <property type="entry name" value="ALKANE SULFONATE ABC TRANSPORTER-RELATED, MEMBRANE SUBUNIT"/>
    <property type="match status" value="1"/>
</dbReference>
<evidence type="ECO:0000256" key="7">
    <source>
        <dbReference type="RuleBase" id="RU363032"/>
    </source>
</evidence>
<accession>G8TUR6</accession>
<dbReference type="AlphaFoldDB" id="G8TUR6"/>
<dbReference type="Gene3D" id="1.10.3720.10">
    <property type="entry name" value="MetI-like"/>
    <property type="match status" value="1"/>
</dbReference>
<name>G8TUR6_SULAD</name>
<evidence type="ECO:0000313" key="10">
    <source>
        <dbReference type="Proteomes" id="UP000005439"/>
    </source>
</evidence>
<dbReference type="PANTHER" id="PTHR30151:SF41">
    <property type="entry name" value="ABC TRANSPORTER PERMEASE PROTEIN"/>
    <property type="match status" value="1"/>
</dbReference>
<keyword evidence="4 7" id="KW-0812">Transmembrane</keyword>
<evidence type="ECO:0000256" key="2">
    <source>
        <dbReference type="ARBA" id="ARBA00022448"/>
    </source>
</evidence>
<protein>
    <submittedName>
        <fullName evidence="9">ABC-type transporter, integral membrane subunit</fullName>
    </submittedName>
</protein>
<dbReference type="InterPro" id="IPR000515">
    <property type="entry name" value="MetI-like"/>
</dbReference>
<dbReference type="PATRIC" id="fig|679936.5.peg.2406"/>
<evidence type="ECO:0000256" key="4">
    <source>
        <dbReference type="ARBA" id="ARBA00022692"/>
    </source>
</evidence>
<evidence type="ECO:0000256" key="3">
    <source>
        <dbReference type="ARBA" id="ARBA00022475"/>
    </source>
</evidence>
<comment type="similarity">
    <text evidence="7">Belongs to the binding-protein-dependent transport system permease family.</text>
</comment>
<evidence type="ECO:0000256" key="5">
    <source>
        <dbReference type="ARBA" id="ARBA00022989"/>
    </source>
</evidence>
<dbReference type="EMBL" id="CP003179">
    <property type="protein sequence ID" value="AEW05790.1"/>
    <property type="molecule type" value="Genomic_DNA"/>
</dbReference>
<feature type="transmembrane region" description="Helical" evidence="7">
    <location>
        <begin position="225"/>
        <end position="248"/>
    </location>
</feature>
<evidence type="ECO:0000256" key="1">
    <source>
        <dbReference type="ARBA" id="ARBA00004651"/>
    </source>
</evidence>
<dbReference type="CDD" id="cd06261">
    <property type="entry name" value="TM_PBP2"/>
    <property type="match status" value="1"/>
</dbReference>
<dbReference type="GO" id="GO:0005886">
    <property type="term" value="C:plasma membrane"/>
    <property type="evidence" value="ECO:0007669"/>
    <property type="project" value="UniProtKB-SubCell"/>
</dbReference>
<evidence type="ECO:0000256" key="6">
    <source>
        <dbReference type="ARBA" id="ARBA00023136"/>
    </source>
</evidence>
<dbReference type="GO" id="GO:0055085">
    <property type="term" value="P:transmembrane transport"/>
    <property type="evidence" value="ECO:0007669"/>
    <property type="project" value="InterPro"/>
</dbReference>
<comment type="subcellular location">
    <subcellularLocation>
        <location evidence="1 7">Cell membrane</location>
        <topology evidence="1 7">Multi-pass membrane protein</topology>
    </subcellularLocation>
</comment>
<dbReference type="InterPro" id="IPR035906">
    <property type="entry name" value="MetI-like_sf"/>
</dbReference>
<reference evidence="9 10" key="2">
    <citation type="journal article" date="2012" name="Stand. Genomic Sci.">
        <title>Complete genome sequence of the moderately thermophilic mineral-sulfide-oxidizing firmicute Sulfobacillus acidophilus type strain (NAL(T)).</title>
        <authorList>
            <person name="Anderson I."/>
            <person name="Chertkov O."/>
            <person name="Chen A."/>
            <person name="Saunders E."/>
            <person name="Lapidus A."/>
            <person name="Nolan M."/>
            <person name="Lucas S."/>
            <person name="Hammon N."/>
            <person name="Deshpande S."/>
            <person name="Cheng J.F."/>
            <person name="Han C."/>
            <person name="Tapia R."/>
            <person name="Goodwin L.A."/>
            <person name="Pitluck S."/>
            <person name="Liolios K."/>
            <person name="Pagani I."/>
            <person name="Ivanova N."/>
            <person name="Mikhailova N."/>
            <person name="Pati A."/>
            <person name="Palaniappan K."/>
            <person name="Land M."/>
            <person name="Pan C."/>
            <person name="Rohde M."/>
            <person name="Pukall R."/>
            <person name="Goker M."/>
            <person name="Detter J.C."/>
            <person name="Woyke T."/>
            <person name="Bristow J."/>
            <person name="Eisen J.A."/>
            <person name="Markowitz V."/>
            <person name="Hugenholtz P."/>
            <person name="Kyrpides N.C."/>
            <person name="Klenk H.P."/>
            <person name="Mavromatis K."/>
        </authorList>
    </citation>
    <scope>NUCLEOTIDE SEQUENCE [LARGE SCALE GENOMIC DNA]</scope>
    <source>
        <strain evidence="10">ATCC 700253 / DSM 10332 / NAL</strain>
    </source>
</reference>
<evidence type="ECO:0000259" key="8">
    <source>
        <dbReference type="PROSITE" id="PS50928"/>
    </source>
</evidence>
<proteinExistence type="inferred from homology"/>
<dbReference type="STRING" id="679936.Sulac_2322"/>
<feature type="transmembrane region" description="Helical" evidence="7">
    <location>
        <begin position="95"/>
        <end position="119"/>
    </location>
</feature>
<sequence>MSPLVGRLRHYLPPLIVLVLFIGGWQAVTVGFAIPGYLLPSPVAILAAAYAHRTALGQATWVTFESSALGFVLSVVLGVGVALMMSVSKWLEQSLYPYAILLQTIPIVAIAPLIVIWVGAGMGSIIIIAFLVAVFPVISNTNFGLISTDRHLLNLMALYGASRWRTMVKLRLPAALPHMLSAMKISAGLSVIGAIVGQFIAGIGGGQGGLGYLIIATAQQLQMPYLFAAALASAVLGIVSFLLVSWLAQALIGRWHESLSPMT</sequence>
<feature type="domain" description="ABC transmembrane type-1" evidence="8">
    <location>
        <begin position="60"/>
        <end position="248"/>
    </location>
</feature>
<evidence type="ECO:0000313" key="9">
    <source>
        <dbReference type="EMBL" id="AEW05790.1"/>
    </source>
</evidence>
<keyword evidence="3" id="KW-1003">Cell membrane</keyword>
<feature type="transmembrane region" description="Helical" evidence="7">
    <location>
        <begin position="185"/>
        <end position="205"/>
    </location>
</feature>